<reference evidence="1" key="2">
    <citation type="submission" date="2016-06" db="EMBL/GenBank/DDBJ databases">
        <title>The genome of a short-lived fish provides insights into sex chromosome evolution and the genetic control of aging.</title>
        <authorList>
            <person name="Reichwald K."/>
            <person name="Felder M."/>
            <person name="Petzold A."/>
            <person name="Koch P."/>
            <person name="Groth M."/>
            <person name="Platzer M."/>
        </authorList>
    </citation>
    <scope>NUCLEOTIDE SEQUENCE</scope>
    <source>
        <tissue evidence="1">Brain</tissue>
    </source>
</reference>
<accession>A0A1A8ADI2</accession>
<feature type="non-terminal residue" evidence="1">
    <location>
        <position position="33"/>
    </location>
</feature>
<protein>
    <submittedName>
        <fullName evidence="1">Cryptochrome 1 (Photolyase-like)</fullName>
    </submittedName>
</protein>
<sequence length="33" mass="4091">MHFLTLSDLLHLEWMLNDLLWLVFSRFLLQCLE</sequence>
<keyword evidence="1" id="KW-0456">Lyase</keyword>
<dbReference type="AlphaFoldDB" id="A0A1A8ADI2"/>
<gene>
    <name evidence="1" type="primary">CRY1</name>
</gene>
<dbReference type="GO" id="GO:0016829">
    <property type="term" value="F:lyase activity"/>
    <property type="evidence" value="ECO:0007669"/>
    <property type="project" value="UniProtKB-KW"/>
</dbReference>
<proteinExistence type="predicted"/>
<dbReference type="EMBL" id="HADY01014071">
    <property type="protein sequence ID" value="SBP52556.1"/>
    <property type="molecule type" value="Transcribed_RNA"/>
</dbReference>
<organism evidence="1">
    <name type="scientific">Nothobranchius furzeri</name>
    <name type="common">Turquoise killifish</name>
    <dbReference type="NCBI Taxonomy" id="105023"/>
    <lineage>
        <taxon>Eukaryota</taxon>
        <taxon>Metazoa</taxon>
        <taxon>Chordata</taxon>
        <taxon>Craniata</taxon>
        <taxon>Vertebrata</taxon>
        <taxon>Euteleostomi</taxon>
        <taxon>Actinopterygii</taxon>
        <taxon>Neopterygii</taxon>
        <taxon>Teleostei</taxon>
        <taxon>Neoteleostei</taxon>
        <taxon>Acanthomorphata</taxon>
        <taxon>Ovalentaria</taxon>
        <taxon>Atherinomorphae</taxon>
        <taxon>Cyprinodontiformes</taxon>
        <taxon>Nothobranchiidae</taxon>
        <taxon>Nothobranchius</taxon>
    </lineage>
</organism>
<evidence type="ECO:0000313" key="1">
    <source>
        <dbReference type="EMBL" id="SBP52556.1"/>
    </source>
</evidence>
<name>A0A1A8ADI2_NOTFU</name>
<reference evidence="1" key="1">
    <citation type="submission" date="2016-05" db="EMBL/GenBank/DDBJ databases">
        <authorList>
            <person name="Lavstsen T."/>
            <person name="Jespersen J.S."/>
        </authorList>
    </citation>
    <scope>NUCLEOTIDE SEQUENCE</scope>
    <source>
        <tissue evidence="1">Brain</tissue>
    </source>
</reference>